<evidence type="ECO:0000313" key="3">
    <source>
        <dbReference type="Proteomes" id="UP000276770"/>
    </source>
</evidence>
<dbReference type="GO" id="GO:0004519">
    <property type="term" value="F:endonuclease activity"/>
    <property type="evidence" value="ECO:0007669"/>
    <property type="project" value="UniProtKB-KW"/>
</dbReference>
<accession>A0A3L7JUP0</accession>
<evidence type="ECO:0000259" key="1">
    <source>
        <dbReference type="Pfam" id="PF03372"/>
    </source>
</evidence>
<name>A0A3L7JUP0_9BACI</name>
<dbReference type="Pfam" id="PF03372">
    <property type="entry name" value="Exo_endo_phos"/>
    <property type="match status" value="1"/>
</dbReference>
<keyword evidence="2" id="KW-0378">Hydrolase</keyword>
<reference evidence="2 3" key="1">
    <citation type="submission" date="2018-10" db="EMBL/GenBank/DDBJ databases">
        <title>Falsibacillus sp. genome draft.</title>
        <authorList>
            <person name="Shi S."/>
        </authorList>
    </citation>
    <scope>NUCLEOTIDE SEQUENCE [LARGE SCALE GENOMIC DNA]</scope>
    <source>
        <strain evidence="2 3">GY 10110</strain>
    </source>
</reference>
<dbReference type="GO" id="GO:0004527">
    <property type="term" value="F:exonuclease activity"/>
    <property type="evidence" value="ECO:0007669"/>
    <property type="project" value="UniProtKB-KW"/>
</dbReference>
<sequence length="296" mass="33303">MNQFEKIKLMTLNTWLGSSVVKEGISKLVKAVKASGSDIVGFQETPDPGKETALKLGWYFHQNQAGLANCSIISKHPIIEGVDIGGVSAVMVKIQLPSGKVIVVVNTHLYYDPYGPYWAMFNGKTPEEIISMENAIRGAEMAKVLYELSPYIATDIPVFLMGDFNTPSHLDWNRDMSMIHKGLEIDWPVTLMVEKMGLIDSYRAIHPDPVDSPGYTWSPVHTPEFPWGSNPYEPQDRIDFIFFHGNLKVVNSNVFFLGKPRGYGSHEDNEWPSDHAAVISDFHITNSDSREHDRMF</sequence>
<dbReference type="SUPFAM" id="SSF56219">
    <property type="entry name" value="DNase I-like"/>
    <property type="match status" value="1"/>
</dbReference>
<dbReference type="Proteomes" id="UP000276770">
    <property type="component" value="Unassembled WGS sequence"/>
</dbReference>
<protein>
    <submittedName>
        <fullName evidence="2">Endonuclease/exonuclease/phosphatase family protein</fullName>
    </submittedName>
</protein>
<dbReference type="AlphaFoldDB" id="A0A3L7JUP0"/>
<dbReference type="Gene3D" id="3.60.10.10">
    <property type="entry name" value="Endonuclease/exonuclease/phosphatase"/>
    <property type="match status" value="1"/>
</dbReference>
<keyword evidence="2" id="KW-0540">Nuclease</keyword>
<dbReference type="InterPro" id="IPR005135">
    <property type="entry name" value="Endo/exonuclease/phosphatase"/>
</dbReference>
<feature type="domain" description="Endonuclease/exonuclease/phosphatase" evidence="1">
    <location>
        <begin position="10"/>
        <end position="275"/>
    </location>
</feature>
<dbReference type="RefSeq" id="WP_121681531.1">
    <property type="nucleotide sequence ID" value="NZ_RCVZ01000011.1"/>
</dbReference>
<organism evidence="2 3">
    <name type="scientific">Falsibacillus albus</name>
    <dbReference type="NCBI Taxonomy" id="2478915"/>
    <lineage>
        <taxon>Bacteria</taxon>
        <taxon>Bacillati</taxon>
        <taxon>Bacillota</taxon>
        <taxon>Bacilli</taxon>
        <taxon>Bacillales</taxon>
        <taxon>Bacillaceae</taxon>
        <taxon>Falsibacillus</taxon>
    </lineage>
</organism>
<keyword evidence="2" id="KW-0255">Endonuclease</keyword>
<evidence type="ECO:0000313" key="2">
    <source>
        <dbReference type="EMBL" id="RLQ94015.1"/>
    </source>
</evidence>
<dbReference type="PANTHER" id="PTHR41349">
    <property type="match status" value="1"/>
</dbReference>
<dbReference type="EMBL" id="RCVZ01000011">
    <property type="protein sequence ID" value="RLQ94015.1"/>
    <property type="molecule type" value="Genomic_DNA"/>
</dbReference>
<proteinExistence type="predicted"/>
<dbReference type="InterPro" id="IPR036691">
    <property type="entry name" value="Endo/exonu/phosph_ase_sf"/>
</dbReference>
<keyword evidence="2" id="KW-0269">Exonuclease</keyword>
<comment type="caution">
    <text evidence="2">The sequence shown here is derived from an EMBL/GenBank/DDBJ whole genome shotgun (WGS) entry which is preliminary data.</text>
</comment>
<dbReference type="OrthoDB" id="9793162at2"/>
<gene>
    <name evidence="2" type="ORF">D9X91_15380</name>
</gene>
<keyword evidence="3" id="KW-1185">Reference proteome</keyword>
<dbReference type="PANTHER" id="PTHR41349:SF1">
    <property type="entry name" value="PROTEIN CBG08683"/>
    <property type="match status" value="1"/>
</dbReference>